<evidence type="ECO:0000313" key="4">
    <source>
        <dbReference type="Proteomes" id="UP000327013"/>
    </source>
</evidence>
<accession>A0A5N6KTI1</accession>
<organism evidence="3 4">
    <name type="scientific">Carpinus fangiana</name>
    <dbReference type="NCBI Taxonomy" id="176857"/>
    <lineage>
        <taxon>Eukaryota</taxon>
        <taxon>Viridiplantae</taxon>
        <taxon>Streptophyta</taxon>
        <taxon>Embryophyta</taxon>
        <taxon>Tracheophyta</taxon>
        <taxon>Spermatophyta</taxon>
        <taxon>Magnoliopsida</taxon>
        <taxon>eudicotyledons</taxon>
        <taxon>Gunneridae</taxon>
        <taxon>Pentapetalae</taxon>
        <taxon>rosids</taxon>
        <taxon>fabids</taxon>
        <taxon>Fagales</taxon>
        <taxon>Betulaceae</taxon>
        <taxon>Carpinus</taxon>
    </lineage>
</organism>
<feature type="compositionally biased region" description="Basic and acidic residues" evidence="1">
    <location>
        <begin position="133"/>
        <end position="143"/>
    </location>
</feature>
<dbReference type="EMBL" id="VIBQ01000012">
    <property type="protein sequence ID" value="KAB8343267.1"/>
    <property type="molecule type" value="Genomic_DNA"/>
</dbReference>
<keyword evidence="2" id="KW-0472">Membrane</keyword>
<keyword evidence="2" id="KW-1133">Transmembrane helix</keyword>
<feature type="compositionally biased region" description="Low complexity" evidence="1">
    <location>
        <begin position="154"/>
        <end position="166"/>
    </location>
</feature>
<dbReference type="AlphaFoldDB" id="A0A5N6KTI1"/>
<evidence type="ECO:0000313" key="3">
    <source>
        <dbReference type="EMBL" id="KAB8343267.1"/>
    </source>
</evidence>
<gene>
    <name evidence="3" type="ORF">FH972_022855</name>
</gene>
<feature type="compositionally biased region" description="Low complexity" evidence="1">
    <location>
        <begin position="63"/>
        <end position="88"/>
    </location>
</feature>
<feature type="compositionally biased region" description="Gly residues" evidence="1">
    <location>
        <begin position="193"/>
        <end position="209"/>
    </location>
</feature>
<name>A0A5N6KTI1_9ROSI</name>
<reference evidence="3 4" key="1">
    <citation type="submission" date="2019-06" db="EMBL/GenBank/DDBJ databases">
        <title>A chromosomal-level reference genome of Carpinus fangiana (Coryloideae, Betulaceae).</title>
        <authorList>
            <person name="Yang X."/>
            <person name="Wang Z."/>
            <person name="Zhang L."/>
            <person name="Hao G."/>
            <person name="Liu J."/>
            <person name="Yang Y."/>
        </authorList>
    </citation>
    <scope>NUCLEOTIDE SEQUENCE [LARGE SCALE GENOMIC DNA]</scope>
    <source>
        <strain evidence="3">Cfa_2016G</strain>
        <tissue evidence="3">Leaf</tissue>
    </source>
</reference>
<keyword evidence="2" id="KW-0812">Transmembrane</keyword>
<feature type="compositionally biased region" description="Low complexity" evidence="1">
    <location>
        <begin position="276"/>
        <end position="287"/>
    </location>
</feature>
<feature type="region of interest" description="Disordered" evidence="1">
    <location>
        <begin position="133"/>
        <end position="166"/>
    </location>
</feature>
<sequence>MPNAANLALAIVLPVGIVSLLVALVVSAWLAGRRRRIRTDPIEAAASRQWTATHQTLYGKPEAGSAATTTTAITSASGSTSPTVTSVPERSRSIRNPFGSRGHSRNSSIGNFNEEDLWDTERDEVLDEREWAPLESGWREPGRQRIPKAHHPSGDMPGMSSRMSSGMGMALAPPALDGGGNYSNSGHAGIGWRHGGGGAGGRSMHGGRPGSNQTRPPPSVSGNGSSRGASVYGGGSSSTLRSLGTVPEVPLGSNIDAAGLPPKIDSPPTIEEASQPATTVPTAAAPADKPNLDA</sequence>
<proteinExistence type="predicted"/>
<keyword evidence="4" id="KW-1185">Reference proteome</keyword>
<protein>
    <submittedName>
        <fullName evidence="3">Uncharacterized protein</fullName>
    </submittedName>
</protein>
<evidence type="ECO:0000256" key="2">
    <source>
        <dbReference type="SAM" id="Phobius"/>
    </source>
</evidence>
<feature type="region of interest" description="Disordered" evidence="1">
    <location>
        <begin position="62"/>
        <end position="115"/>
    </location>
</feature>
<evidence type="ECO:0000256" key="1">
    <source>
        <dbReference type="SAM" id="MobiDB-lite"/>
    </source>
</evidence>
<comment type="caution">
    <text evidence="3">The sequence shown here is derived from an EMBL/GenBank/DDBJ whole genome shotgun (WGS) entry which is preliminary data.</text>
</comment>
<dbReference type="Proteomes" id="UP000327013">
    <property type="component" value="Unassembled WGS sequence"/>
</dbReference>
<feature type="region of interest" description="Disordered" evidence="1">
    <location>
        <begin position="193"/>
        <end position="294"/>
    </location>
</feature>
<feature type="transmembrane region" description="Helical" evidence="2">
    <location>
        <begin position="6"/>
        <end position="31"/>
    </location>
</feature>